<evidence type="ECO:0000256" key="5">
    <source>
        <dbReference type="ARBA" id="ARBA00023015"/>
    </source>
</evidence>
<dbReference type="GO" id="GO:0005634">
    <property type="term" value="C:nucleus"/>
    <property type="evidence" value="ECO:0007669"/>
    <property type="project" value="UniProtKB-SubCell"/>
</dbReference>
<dbReference type="InterPro" id="IPR012423">
    <property type="entry name" value="Eaf7/MRGBP"/>
</dbReference>
<dbReference type="GeneID" id="26837310"/>
<dbReference type="EMBL" id="LMYN01000003">
    <property type="protein sequence ID" value="KSA04031.1"/>
    <property type="molecule type" value="Genomic_DNA"/>
</dbReference>
<comment type="caution">
    <text evidence="10">The sequence shown here is derived from an EMBL/GenBank/DDBJ whole genome shotgun (WGS) entry which is preliminary data.</text>
</comment>
<dbReference type="GO" id="GO:0035267">
    <property type="term" value="C:NuA4 histone acetyltransferase complex"/>
    <property type="evidence" value="ECO:0007669"/>
    <property type="project" value="TreeGrafter"/>
</dbReference>
<dbReference type="GO" id="GO:0006357">
    <property type="term" value="P:regulation of transcription by RNA polymerase II"/>
    <property type="evidence" value="ECO:0007669"/>
    <property type="project" value="TreeGrafter"/>
</dbReference>
<evidence type="ECO:0000256" key="6">
    <source>
        <dbReference type="ARBA" id="ARBA00023163"/>
    </source>
</evidence>
<evidence type="ECO:0000256" key="3">
    <source>
        <dbReference type="ARBA" id="ARBA00018502"/>
    </source>
</evidence>
<accession>A0A0V1Q756</accession>
<feature type="compositionally biased region" description="Acidic residues" evidence="9">
    <location>
        <begin position="74"/>
        <end position="91"/>
    </location>
</feature>
<dbReference type="GO" id="GO:0006325">
    <property type="term" value="P:chromatin organization"/>
    <property type="evidence" value="ECO:0007669"/>
    <property type="project" value="UniProtKB-KW"/>
</dbReference>
<feature type="compositionally biased region" description="Acidic residues" evidence="9">
    <location>
        <begin position="171"/>
        <end position="207"/>
    </location>
</feature>
<comment type="similarity">
    <text evidence="2">Belongs to the EAF7 family.</text>
</comment>
<feature type="compositionally biased region" description="Basic and acidic residues" evidence="9">
    <location>
        <begin position="92"/>
        <end position="111"/>
    </location>
</feature>
<dbReference type="RefSeq" id="XP_015470133.1">
    <property type="nucleotide sequence ID" value="XM_015609131.1"/>
</dbReference>
<dbReference type="PANTHER" id="PTHR13581:SF5">
    <property type="entry name" value="MRG_MORF4L-BINDING PROTEIN"/>
    <property type="match status" value="1"/>
</dbReference>
<keyword evidence="11" id="KW-1185">Reference proteome</keyword>
<feature type="compositionally biased region" description="Basic and acidic residues" evidence="9">
    <location>
        <begin position="148"/>
        <end position="170"/>
    </location>
</feature>
<keyword evidence="6" id="KW-0804">Transcription</keyword>
<protein>
    <recommendedName>
        <fullName evidence="3">Chromatin modification-related protein EAF7</fullName>
    </recommendedName>
</protein>
<name>A0A0V1Q756_9ASCO</name>
<evidence type="ECO:0000256" key="9">
    <source>
        <dbReference type="SAM" id="MobiDB-lite"/>
    </source>
</evidence>
<evidence type="ECO:0000313" key="11">
    <source>
        <dbReference type="Proteomes" id="UP000054251"/>
    </source>
</evidence>
<feature type="compositionally biased region" description="Basic and acidic residues" evidence="9">
    <location>
        <begin position="280"/>
        <end position="291"/>
    </location>
</feature>
<sequence length="320" mass="36026">MDEESDMREWSLDEEILLFDLMCDFKPAGHNKDKQMNTIVEKMNKSISEGTRAFSAEDIWTKLGGMYDLERVDELEDYIDEDEDTGEENDIQSDKEEDNKEDINATNKDSDSSGLSDVETDLPSDKEELEVPKSGSRGNNKNKKERGRKVDLKEESTDVETKDSEVKNEDANDGGENNEDGDEENDDNDEDDEDEDEQDDENDENEGGEGSLPKRVTRGARKHQHELTEQTGTPKSKKRTRSSAKLDAVETPPPSKRGQKASTPPAQQTPTASAKRRKKSEVQESETDKSNTRRSTRSSVPATTPLKPQAPPIRRSSRKK</sequence>
<feature type="compositionally biased region" description="Basic residues" evidence="9">
    <location>
        <begin position="215"/>
        <end position="224"/>
    </location>
</feature>
<comment type="function">
    <text evidence="8">Component of the NuA4 histone acetyltransferase complex which is involved in transcriptional activation of selected genes principally by acetylation of nucleosomal histone H4 and H2A. The NuA4 complex is also involved in DNA repair.</text>
</comment>
<evidence type="ECO:0000256" key="1">
    <source>
        <dbReference type="ARBA" id="ARBA00004123"/>
    </source>
</evidence>
<gene>
    <name evidence="10" type="ORF">AC631_00301</name>
</gene>
<dbReference type="AlphaFoldDB" id="A0A0V1Q756"/>
<feature type="region of interest" description="Disordered" evidence="9">
    <location>
        <begin position="74"/>
        <end position="320"/>
    </location>
</feature>
<feature type="compositionally biased region" description="Polar residues" evidence="9">
    <location>
        <begin position="260"/>
        <end position="272"/>
    </location>
</feature>
<dbReference type="Pfam" id="PF07904">
    <property type="entry name" value="Eaf7"/>
    <property type="match status" value="1"/>
</dbReference>
<evidence type="ECO:0000256" key="2">
    <source>
        <dbReference type="ARBA" id="ARBA00007117"/>
    </source>
</evidence>
<evidence type="ECO:0000256" key="4">
    <source>
        <dbReference type="ARBA" id="ARBA00022853"/>
    </source>
</evidence>
<keyword evidence="7" id="KW-0539">Nucleus</keyword>
<comment type="subcellular location">
    <subcellularLocation>
        <location evidence="1">Nucleus</location>
    </subcellularLocation>
</comment>
<evidence type="ECO:0000256" key="7">
    <source>
        <dbReference type="ARBA" id="ARBA00023242"/>
    </source>
</evidence>
<reference evidence="10 11" key="1">
    <citation type="submission" date="2015-11" db="EMBL/GenBank/DDBJ databases">
        <title>The genome of Debaryomyces fabryi.</title>
        <authorList>
            <person name="Tafer H."/>
            <person name="Lopandic K."/>
        </authorList>
    </citation>
    <scope>NUCLEOTIDE SEQUENCE [LARGE SCALE GENOMIC DNA]</scope>
    <source>
        <strain evidence="10 11">CBS 789</strain>
    </source>
</reference>
<dbReference type="PANTHER" id="PTHR13581">
    <property type="entry name" value="MRG-BINDING PROTEIN"/>
    <property type="match status" value="1"/>
</dbReference>
<keyword evidence="5" id="KW-0805">Transcription regulation</keyword>
<keyword evidence="4" id="KW-0156">Chromatin regulator</keyword>
<proteinExistence type="inferred from homology"/>
<dbReference type="Proteomes" id="UP000054251">
    <property type="component" value="Unassembled WGS sequence"/>
</dbReference>
<evidence type="ECO:0000256" key="8">
    <source>
        <dbReference type="ARBA" id="ARBA00025178"/>
    </source>
</evidence>
<organism evidence="10 11">
    <name type="scientific">Debaryomyces fabryi</name>
    <dbReference type="NCBI Taxonomy" id="58627"/>
    <lineage>
        <taxon>Eukaryota</taxon>
        <taxon>Fungi</taxon>
        <taxon>Dikarya</taxon>
        <taxon>Ascomycota</taxon>
        <taxon>Saccharomycotina</taxon>
        <taxon>Pichiomycetes</taxon>
        <taxon>Debaryomycetaceae</taxon>
        <taxon>Debaryomyces</taxon>
    </lineage>
</organism>
<evidence type="ECO:0000313" key="10">
    <source>
        <dbReference type="EMBL" id="KSA04031.1"/>
    </source>
</evidence>
<dbReference type="OrthoDB" id="5595141at2759"/>